<feature type="signal peptide" evidence="1">
    <location>
        <begin position="1"/>
        <end position="16"/>
    </location>
</feature>
<name>A0A397HL09_ASPTH</name>
<evidence type="ECO:0000313" key="4">
    <source>
        <dbReference type="Proteomes" id="UP000215305"/>
    </source>
</evidence>
<dbReference type="PANTHER" id="PTHR34612:SF6">
    <property type="entry name" value="GLYCOSIDE HYDROLASE 131 CATALYTIC N-TERMINAL DOMAIN-CONTAINING PROTEIN"/>
    <property type="match status" value="1"/>
</dbReference>
<dbReference type="VEuPathDB" id="FungiDB:CDV56_106738"/>
<feature type="chain" id="PRO_5017179499" description="Glycoside hydrolase 131 catalytic N-terminal domain-containing protein" evidence="1">
    <location>
        <begin position="17"/>
        <end position="296"/>
    </location>
</feature>
<accession>A0A397HL09</accession>
<evidence type="ECO:0000313" key="3">
    <source>
        <dbReference type="EMBL" id="RHZ63769.1"/>
    </source>
</evidence>
<dbReference type="Pfam" id="PF18271">
    <property type="entry name" value="GH131_N"/>
    <property type="match status" value="1"/>
</dbReference>
<dbReference type="AlphaFoldDB" id="A0A397HL09"/>
<dbReference type="EMBL" id="NKHU02000027">
    <property type="protein sequence ID" value="RHZ63769.1"/>
    <property type="molecule type" value="Genomic_DNA"/>
</dbReference>
<comment type="caution">
    <text evidence="3">The sequence shown here is derived from an EMBL/GenBank/DDBJ whole genome shotgun (WGS) entry which is preliminary data.</text>
</comment>
<evidence type="ECO:0000256" key="1">
    <source>
        <dbReference type="SAM" id="SignalP"/>
    </source>
</evidence>
<reference evidence="3" key="1">
    <citation type="submission" date="2018-08" db="EMBL/GenBank/DDBJ databases">
        <title>Draft genome sequence of azole-resistant Aspergillus thermomutatus (Neosartorya pseudofischeri) strain HMR AF 39, isolated from a human nasal aspirate.</title>
        <authorList>
            <person name="Parent-Michaud M."/>
            <person name="Dufresne P.J."/>
            <person name="Fournier E."/>
            <person name="Martineau C."/>
            <person name="Moreira S."/>
            <person name="Perkins V."/>
            <person name="De Repentigny L."/>
            <person name="Dufresne S.F."/>
        </authorList>
    </citation>
    <scope>NUCLEOTIDE SEQUENCE [LARGE SCALE GENOMIC DNA]</scope>
    <source>
        <strain evidence="3">HMR AF 39</strain>
    </source>
</reference>
<dbReference type="InterPro" id="IPR041524">
    <property type="entry name" value="GH131_N"/>
</dbReference>
<organism evidence="3 4">
    <name type="scientific">Aspergillus thermomutatus</name>
    <name type="common">Neosartorya pseudofischeri</name>
    <dbReference type="NCBI Taxonomy" id="41047"/>
    <lineage>
        <taxon>Eukaryota</taxon>
        <taxon>Fungi</taxon>
        <taxon>Dikarya</taxon>
        <taxon>Ascomycota</taxon>
        <taxon>Pezizomycotina</taxon>
        <taxon>Eurotiomycetes</taxon>
        <taxon>Eurotiomycetidae</taxon>
        <taxon>Eurotiales</taxon>
        <taxon>Aspergillaceae</taxon>
        <taxon>Aspergillus</taxon>
        <taxon>Aspergillus subgen. Fumigati</taxon>
    </lineage>
</organism>
<keyword evidence="1" id="KW-0732">Signal</keyword>
<dbReference type="PANTHER" id="PTHR34612">
    <property type="entry name" value="GH131_N DOMAIN-CONTAINING PROTEIN"/>
    <property type="match status" value="1"/>
</dbReference>
<dbReference type="OrthoDB" id="120072at2759"/>
<dbReference type="Proteomes" id="UP000215305">
    <property type="component" value="Unassembled WGS sequence"/>
</dbReference>
<proteinExistence type="predicted"/>
<sequence>MEKMKSLLLFLPLVRCDVLWSGFFDANFTVDHFDECTLPSISPSHLLRTLYSRLPGSWSNQIPPYQWYIHGSQPTSHYLGLSSNFKNPADKADAQGIRITIVLPPSIIPFQSIFTDGTKDGTSSWNGQPMMRSELIPQTTANMGQGHLYYHFSLSTSKTNAPNPSFEHQIAFFESHFTELKYGRLSGATGDDNTLRWMVSGQTKWSTPLVAGTWYNFAYDIDFGAGTVGLWASTGSEALAKVVENVGASTSTNSQDWHVGELRLDNGGTSAAAEDWFWSGVYVESGSVTTDVAGPV</sequence>
<dbReference type="Gene3D" id="2.60.120.1160">
    <property type="match status" value="1"/>
</dbReference>
<dbReference type="RefSeq" id="XP_026617268.1">
    <property type="nucleotide sequence ID" value="XM_026760357.1"/>
</dbReference>
<gene>
    <name evidence="3" type="ORF">CDV56_106738</name>
</gene>
<dbReference type="GeneID" id="38128712"/>
<protein>
    <recommendedName>
        <fullName evidence="2">Glycoside hydrolase 131 catalytic N-terminal domain-containing protein</fullName>
    </recommendedName>
</protein>
<evidence type="ECO:0000259" key="2">
    <source>
        <dbReference type="Pfam" id="PF18271"/>
    </source>
</evidence>
<dbReference type="STRING" id="41047.A0A397HL09"/>
<keyword evidence="4" id="KW-1185">Reference proteome</keyword>
<feature type="domain" description="Glycoside hydrolase 131 catalytic N-terminal" evidence="2">
    <location>
        <begin position="56"/>
        <end position="287"/>
    </location>
</feature>